<dbReference type="OrthoDB" id="377245at2759"/>
<dbReference type="AlphaFoldDB" id="A0A1J1HDL4"/>
<feature type="coiled-coil region" evidence="1">
    <location>
        <begin position="50"/>
        <end position="80"/>
    </location>
</feature>
<keyword evidence="1" id="KW-0175">Coiled coil</keyword>
<dbReference type="VEuPathDB" id="PlasmoDB:PRELSG_1256200"/>
<feature type="transmembrane region" description="Helical" evidence="2">
    <location>
        <begin position="85"/>
        <end position="104"/>
    </location>
</feature>
<dbReference type="KEGG" id="prel:PRELSG_1256200"/>
<dbReference type="Proteomes" id="UP000220158">
    <property type="component" value="Chromosome 12"/>
</dbReference>
<keyword evidence="2" id="KW-0812">Transmembrane</keyword>
<dbReference type="RefSeq" id="XP_028534674.1">
    <property type="nucleotide sequence ID" value="XM_028678379.1"/>
</dbReference>
<reference evidence="3 4" key="1">
    <citation type="submission" date="2015-04" db="EMBL/GenBank/DDBJ databases">
        <authorList>
            <consortium name="Pathogen Informatics"/>
        </authorList>
    </citation>
    <scope>NUCLEOTIDE SEQUENCE [LARGE SCALE GENOMIC DNA]</scope>
    <source>
        <strain evidence="3 4">SGS1</strain>
    </source>
</reference>
<evidence type="ECO:0000256" key="2">
    <source>
        <dbReference type="SAM" id="Phobius"/>
    </source>
</evidence>
<name>A0A1J1HDL4_PLARL</name>
<gene>
    <name evidence="3" type="ORF">PRELSG_1256200</name>
</gene>
<protein>
    <submittedName>
        <fullName evidence="3">Uncharacterized protein</fullName>
    </submittedName>
</protein>
<keyword evidence="2" id="KW-0472">Membrane</keyword>
<dbReference type="GeneID" id="39737806"/>
<evidence type="ECO:0000256" key="1">
    <source>
        <dbReference type="SAM" id="Coils"/>
    </source>
</evidence>
<organism evidence="3 4">
    <name type="scientific">Plasmodium relictum</name>
    <dbReference type="NCBI Taxonomy" id="85471"/>
    <lineage>
        <taxon>Eukaryota</taxon>
        <taxon>Sar</taxon>
        <taxon>Alveolata</taxon>
        <taxon>Apicomplexa</taxon>
        <taxon>Aconoidasida</taxon>
        <taxon>Haemosporida</taxon>
        <taxon>Plasmodiidae</taxon>
        <taxon>Plasmodium</taxon>
        <taxon>Plasmodium (Haemamoeba)</taxon>
    </lineage>
</organism>
<dbReference type="OMA" id="NKECNYK"/>
<accession>A0A1J1HDL4</accession>
<keyword evidence="2" id="KW-1133">Transmembrane helix</keyword>
<evidence type="ECO:0000313" key="4">
    <source>
        <dbReference type="Proteomes" id="UP000220158"/>
    </source>
</evidence>
<dbReference type="EMBL" id="LN835307">
    <property type="protein sequence ID" value="CRH01675.1"/>
    <property type="molecule type" value="Genomic_DNA"/>
</dbReference>
<proteinExistence type="predicted"/>
<sequence length="105" mass="12823">MDMYSLYYSKLNNYIVKELNYLSKTRQMNKLNEEEISYNKECNYKLFFLIVQLQQKLKDIEKENEKLKCLLKKYNRESIENDNKVIKKALLVISCIIFIIIFFLF</sequence>
<evidence type="ECO:0000313" key="3">
    <source>
        <dbReference type="EMBL" id="CRH01675.1"/>
    </source>
</evidence>
<keyword evidence="4" id="KW-1185">Reference proteome</keyword>